<keyword evidence="3" id="KW-1185">Reference proteome</keyword>
<dbReference type="RefSeq" id="WP_004787802.1">
    <property type="nucleotide sequence ID" value="NZ_SORO01000010.1"/>
</dbReference>
<dbReference type="PANTHER" id="PTHR39426">
    <property type="entry name" value="HOMOLOGY TO DEATH-ON-CURING PROTEIN OF PHAGE P1"/>
    <property type="match status" value="1"/>
</dbReference>
<dbReference type="NCBIfam" id="TIGR01550">
    <property type="entry name" value="DOC_P1"/>
    <property type="match status" value="1"/>
</dbReference>
<dbReference type="PIRSF" id="PIRSF018297">
    <property type="entry name" value="Doc"/>
    <property type="match status" value="1"/>
</dbReference>
<dbReference type="PANTHER" id="PTHR39426:SF1">
    <property type="entry name" value="HOMOLOGY TO DEATH-ON-CURING PROTEIN OF PHAGE P1"/>
    <property type="match status" value="1"/>
</dbReference>
<dbReference type="Proteomes" id="UP000294684">
    <property type="component" value="Unassembled WGS sequence"/>
</dbReference>
<protein>
    <submittedName>
        <fullName evidence="2">Death-on-curing protein</fullName>
    </submittedName>
</protein>
<dbReference type="GeneID" id="79829238"/>
<comment type="caution">
    <text evidence="2">The sequence shown here is derived from an EMBL/GenBank/DDBJ whole genome shotgun (WGS) entry which is preliminary data.</text>
</comment>
<evidence type="ECO:0000259" key="1">
    <source>
        <dbReference type="PROSITE" id="PS51459"/>
    </source>
</evidence>
<dbReference type="Pfam" id="PF02661">
    <property type="entry name" value="Fic"/>
    <property type="match status" value="1"/>
</dbReference>
<dbReference type="PROSITE" id="PS51459">
    <property type="entry name" value="FIDO"/>
    <property type="match status" value="1"/>
</dbReference>
<dbReference type="AlphaFoldDB" id="A0A4R8MIL3"/>
<evidence type="ECO:0000313" key="2">
    <source>
        <dbReference type="EMBL" id="TDY66037.1"/>
    </source>
</evidence>
<proteinExistence type="predicted"/>
<feature type="domain" description="Fido" evidence="1">
    <location>
        <begin position="8"/>
        <end position="126"/>
    </location>
</feature>
<reference evidence="2 3" key="1">
    <citation type="submission" date="2019-03" db="EMBL/GenBank/DDBJ databases">
        <title>Genomic Encyclopedia of Archaeal and Bacterial Type Strains, Phase II (KMG-II): from individual species to whole genera.</title>
        <authorList>
            <person name="Goeker M."/>
        </authorList>
    </citation>
    <scope>NUCLEOTIDE SEQUENCE [LARGE SCALE GENOMIC DNA]</scope>
    <source>
        <strain evidence="2 3">DSM 21537</strain>
    </source>
</reference>
<sequence length="132" mass="14859">MLDDTIFLSIEDVIQIHKNQIDLYGGAADIRDYGLLESAIHQPMTTFDGESLHPSLFDKAAAYLYYLCKNHPFLDGNKRVALASTLVFLDINGYDLLDPNEILYDFVIGVAEGKFKMEEIKNTLESLANLNI</sequence>
<dbReference type="Gene3D" id="1.20.120.1870">
    <property type="entry name" value="Fic/DOC protein, Fido domain"/>
    <property type="match status" value="1"/>
</dbReference>
<dbReference type="STRING" id="1193051.LEP1GSC017_3978"/>
<gene>
    <name evidence="2" type="ORF">CLV96_4005</name>
</gene>
<dbReference type="InterPro" id="IPR036597">
    <property type="entry name" value="Fido-like_dom_sf"/>
</dbReference>
<dbReference type="InterPro" id="IPR003812">
    <property type="entry name" value="Fido"/>
</dbReference>
<dbReference type="OrthoDB" id="9802752at2"/>
<organism evidence="2 3">
    <name type="scientific">Leptospira meyeri</name>
    <dbReference type="NCBI Taxonomy" id="29508"/>
    <lineage>
        <taxon>Bacteria</taxon>
        <taxon>Pseudomonadati</taxon>
        <taxon>Spirochaetota</taxon>
        <taxon>Spirochaetia</taxon>
        <taxon>Leptospirales</taxon>
        <taxon>Leptospiraceae</taxon>
        <taxon>Leptospira</taxon>
    </lineage>
</organism>
<evidence type="ECO:0000313" key="3">
    <source>
        <dbReference type="Proteomes" id="UP000294684"/>
    </source>
</evidence>
<dbReference type="InterPro" id="IPR006440">
    <property type="entry name" value="Doc"/>
</dbReference>
<dbReference type="InterPro" id="IPR053737">
    <property type="entry name" value="Type_II_TA_Toxin"/>
</dbReference>
<name>A0A4R8MIL3_LEPME</name>
<dbReference type="SUPFAM" id="SSF140931">
    <property type="entry name" value="Fic-like"/>
    <property type="match status" value="1"/>
</dbReference>
<accession>A0A4R8MIL3</accession>
<dbReference type="GO" id="GO:0016301">
    <property type="term" value="F:kinase activity"/>
    <property type="evidence" value="ECO:0007669"/>
    <property type="project" value="InterPro"/>
</dbReference>
<dbReference type="EMBL" id="SORO01000010">
    <property type="protein sequence ID" value="TDY66037.1"/>
    <property type="molecule type" value="Genomic_DNA"/>
</dbReference>